<proteinExistence type="predicted"/>
<keyword evidence="6 11" id="KW-0812">Transmembrane</keyword>
<dbReference type="AlphaFoldDB" id="A0A5J6MQ31"/>
<dbReference type="GO" id="GO:0005886">
    <property type="term" value="C:plasma membrane"/>
    <property type="evidence" value="ECO:0007669"/>
    <property type="project" value="TreeGrafter"/>
</dbReference>
<dbReference type="PROSITE" id="PS50885">
    <property type="entry name" value="HAMP"/>
    <property type="match status" value="1"/>
</dbReference>
<dbReference type="EC" id="2.7.13.3" evidence="3"/>
<dbReference type="Gene3D" id="1.10.287.130">
    <property type="match status" value="1"/>
</dbReference>
<evidence type="ECO:0000256" key="10">
    <source>
        <dbReference type="ARBA" id="ARBA00023136"/>
    </source>
</evidence>
<dbReference type="SMART" id="SM00388">
    <property type="entry name" value="HisKA"/>
    <property type="match status" value="1"/>
</dbReference>
<gene>
    <name evidence="14" type="ORF">FRZ44_45840</name>
</gene>
<evidence type="ECO:0000256" key="7">
    <source>
        <dbReference type="ARBA" id="ARBA00022777"/>
    </source>
</evidence>
<dbReference type="CDD" id="cd00075">
    <property type="entry name" value="HATPase"/>
    <property type="match status" value="1"/>
</dbReference>
<keyword evidence="8 11" id="KW-1133">Transmembrane helix</keyword>
<dbReference type="InterPro" id="IPR003661">
    <property type="entry name" value="HisK_dim/P_dom"/>
</dbReference>
<dbReference type="PROSITE" id="PS50109">
    <property type="entry name" value="HIS_KIN"/>
    <property type="match status" value="1"/>
</dbReference>
<dbReference type="Proteomes" id="UP000326202">
    <property type="component" value="Chromosome"/>
</dbReference>
<dbReference type="InterPro" id="IPR050428">
    <property type="entry name" value="TCS_sensor_his_kinase"/>
</dbReference>
<dbReference type="InterPro" id="IPR013727">
    <property type="entry name" value="2CSK_N"/>
</dbReference>
<keyword evidence="10 11" id="KW-0472">Membrane</keyword>
<reference evidence="14 15" key="1">
    <citation type="submission" date="2019-08" db="EMBL/GenBank/DDBJ databases">
        <title>Hyperibacter terrae gen. nov., sp. nov. and Hyperibacter viscosus sp. nov., two new members in the family Rhodospirillaceae isolated from the rhizosphere of Hypericum perforatum.</title>
        <authorList>
            <person name="Noviana Z."/>
        </authorList>
    </citation>
    <scope>NUCLEOTIDE SEQUENCE [LARGE SCALE GENOMIC DNA]</scope>
    <source>
        <strain evidence="14 15">R5913</strain>
    </source>
</reference>
<evidence type="ECO:0000256" key="2">
    <source>
        <dbReference type="ARBA" id="ARBA00004141"/>
    </source>
</evidence>
<dbReference type="InterPro" id="IPR003594">
    <property type="entry name" value="HATPase_dom"/>
</dbReference>
<evidence type="ECO:0000256" key="1">
    <source>
        <dbReference type="ARBA" id="ARBA00000085"/>
    </source>
</evidence>
<dbReference type="InterPro" id="IPR036097">
    <property type="entry name" value="HisK_dim/P_sf"/>
</dbReference>
<dbReference type="Gene3D" id="3.30.565.10">
    <property type="entry name" value="Histidine kinase-like ATPase, C-terminal domain"/>
    <property type="match status" value="1"/>
</dbReference>
<keyword evidence="15" id="KW-1185">Reference proteome</keyword>
<evidence type="ECO:0000256" key="5">
    <source>
        <dbReference type="ARBA" id="ARBA00022679"/>
    </source>
</evidence>
<organism evidence="14 15">
    <name type="scientific">Hypericibacter terrae</name>
    <dbReference type="NCBI Taxonomy" id="2602015"/>
    <lineage>
        <taxon>Bacteria</taxon>
        <taxon>Pseudomonadati</taxon>
        <taxon>Pseudomonadota</taxon>
        <taxon>Alphaproteobacteria</taxon>
        <taxon>Rhodospirillales</taxon>
        <taxon>Dongiaceae</taxon>
        <taxon>Hypericibacter</taxon>
    </lineage>
</organism>
<evidence type="ECO:0000256" key="6">
    <source>
        <dbReference type="ARBA" id="ARBA00022692"/>
    </source>
</evidence>
<dbReference type="Pfam" id="PF08521">
    <property type="entry name" value="2CSK_N"/>
    <property type="match status" value="1"/>
</dbReference>
<keyword evidence="9" id="KW-0902">Two-component regulatory system</keyword>
<evidence type="ECO:0000259" key="12">
    <source>
        <dbReference type="PROSITE" id="PS50109"/>
    </source>
</evidence>
<dbReference type="EMBL" id="CP042906">
    <property type="protein sequence ID" value="QEX19271.1"/>
    <property type="molecule type" value="Genomic_DNA"/>
</dbReference>
<dbReference type="GO" id="GO:0000155">
    <property type="term" value="F:phosphorelay sensor kinase activity"/>
    <property type="evidence" value="ECO:0007669"/>
    <property type="project" value="InterPro"/>
</dbReference>
<dbReference type="PANTHER" id="PTHR45436:SF15">
    <property type="entry name" value="SENSOR HISTIDINE KINASE CUSS"/>
    <property type="match status" value="1"/>
</dbReference>
<dbReference type="KEGG" id="htq:FRZ44_45840"/>
<name>A0A5J6MQ31_9PROT</name>
<evidence type="ECO:0000256" key="4">
    <source>
        <dbReference type="ARBA" id="ARBA00022553"/>
    </source>
</evidence>
<feature type="domain" description="Histidine kinase" evidence="12">
    <location>
        <begin position="224"/>
        <end position="436"/>
    </location>
</feature>
<dbReference type="PANTHER" id="PTHR45436">
    <property type="entry name" value="SENSOR HISTIDINE KINASE YKOH"/>
    <property type="match status" value="1"/>
</dbReference>
<keyword evidence="4" id="KW-0597">Phosphoprotein</keyword>
<protein>
    <recommendedName>
        <fullName evidence="3">histidine kinase</fullName>
        <ecNumber evidence="3">2.7.13.3</ecNumber>
    </recommendedName>
</protein>
<dbReference type="Pfam" id="PF00512">
    <property type="entry name" value="HisKA"/>
    <property type="match status" value="1"/>
</dbReference>
<evidence type="ECO:0000256" key="8">
    <source>
        <dbReference type="ARBA" id="ARBA00022989"/>
    </source>
</evidence>
<dbReference type="InterPro" id="IPR003660">
    <property type="entry name" value="HAMP_dom"/>
</dbReference>
<dbReference type="SUPFAM" id="SSF47384">
    <property type="entry name" value="Homodimeric domain of signal transducing histidine kinase"/>
    <property type="match status" value="1"/>
</dbReference>
<keyword evidence="7 14" id="KW-0418">Kinase</keyword>
<evidence type="ECO:0000256" key="9">
    <source>
        <dbReference type="ARBA" id="ARBA00023012"/>
    </source>
</evidence>
<accession>A0A5J6MQ31</accession>
<dbReference type="SMART" id="SM00387">
    <property type="entry name" value="HATPase_c"/>
    <property type="match status" value="1"/>
</dbReference>
<feature type="transmembrane region" description="Helical" evidence="11">
    <location>
        <begin position="144"/>
        <end position="163"/>
    </location>
</feature>
<evidence type="ECO:0000256" key="3">
    <source>
        <dbReference type="ARBA" id="ARBA00012438"/>
    </source>
</evidence>
<dbReference type="InterPro" id="IPR005467">
    <property type="entry name" value="His_kinase_dom"/>
</dbReference>
<feature type="domain" description="HAMP" evidence="13">
    <location>
        <begin position="164"/>
        <end position="216"/>
    </location>
</feature>
<dbReference type="OrthoDB" id="9809766at2"/>
<keyword evidence="5" id="KW-0808">Transferase</keyword>
<dbReference type="SUPFAM" id="SSF55874">
    <property type="entry name" value="ATPase domain of HSP90 chaperone/DNA topoisomerase II/histidine kinase"/>
    <property type="match status" value="1"/>
</dbReference>
<dbReference type="InterPro" id="IPR036890">
    <property type="entry name" value="HATPase_C_sf"/>
</dbReference>
<evidence type="ECO:0000259" key="13">
    <source>
        <dbReference type="PROSITE" id="PS50885"/>
    </source>
</evidence>
<evidence type="ECO:0000313" key="14">
    <source>
        <dbReference type="EMBL" id="QEX19271.1"/>
    </source>
</evidence>
<sequence length="436" mass="46551">MTSLRRSAMIWLGGVLAAISLVSAVGTYYFVAQEADDALDQQLKLVASYVSADPDEPATLKGRAFAADPEDELVLQVWQPDGSLAETSHPEIAIPRQAETGFADLSAADDSWRTFAVIGAEGTIQVSQRMVVRQELAGASALRSAIPIGLLVPIALLALGFAIDRIMRRLDRVAGEVAGRSLEDRSPIPLRDTPVEVAPLLQAMNSLMSRLNQEIERQKRFVSDAAHELRTPLTALQIQIGNLKQAAQEGPAPERLAELEEGVRRGSALVAQLLRLARYEAGEASLPAARFDLSACVAQCVARATLLADGRRIDLGLERLDAADAVGSADDMAVLVGNLLDNAIRYTGIGGQVDVSLAVEADVARIDVTDNGPGVDDAALPRLFDRFYRARPHDSSGTGLGLAIAKLIADRHHAQLDLRNRGDGRGMTASLIVPLA</sequence>
<dbReference type="RefSeq" id="WP_151179353.1">
    <property type="nucleotide sequence ID" value="NZ_CP042906.1"/>
</dbReference>
<dbReference type="PRINTS" id="PR00344">
    <property type="entry name" value="BCTRLSENSOR"/>
</dbReference>
<comment type="subcellular location">
    <subcellularLocation>
        <location evidence="2">Membrane</location>
        <topology evidence="2">Multi-pass membrane protein</topology>
    </subcellularLocation>
</comment>
<evidence type="ECO:0000313" key="15">
    <source>
        <dbReference type="Proteomes" id="UP000326202"/>
    </source>
</evidence>
<dbReference type="InterPro" id="IPR004358">
    <property type="entry name" value="Sig_transdc_His_kin-like_C"/>
</dbReference>
<dbReference type="Pfam" id="PF02518">
    <property type="entry name" value="HATPase_c"/>
    <property type="match status" value="1"/>
</dbReference>
<comment type="catalytic activity">
    <reaction evidence="1">
        <text>ATP + protein L-histidine = ADP + protein N-phospho-L-histidine.</text>
        <dbReference type="EC" id="2.7.13.3"/>
    </reaction>
</comment>
<evidence type="ECO:0000256" key="11">
    <source>
        <dbReference type="SAM" id="Phobius"/>
    </source>
</evidence>
<dbReference type="CDD" id="cd00082">
    <property type="entry name" value="HisKA"/>
    <property type="match status" value="1"/>
</dbReference>